<evidence type="ECO:0000256" key="4">
    <source>
        <dbReference type="ARBA" id="ARBA00022741"/>
    </source>
</evidence>
<evidence type="ECO:0000256" key="5">
    <source>
        <dbReference type="ARBA" id="ARBA00022840"/>
    </source>
</evidence>
<dbReference type="GO" id="GO:0004357">
    <property type="term" value="F:glutamate-cysteine ligase activity"/>
    <property type="evidence" value="ECO:0007669"/>
    <property type="project" value="UniProtKB-UniRule"/>
</dbReference>
<dbReference type="PANTHER" id="PTHR11164:SF0">
    <property type="entry name" value="GLUTAMATE--CYSTEINE LIGASE CATALYTIC SUBUNIT"/>
    <property type="match status" value="1"/>
</dbReference>
<dbReference type="GO" id="GO:0006750">
    <property type="term" value="P:glutathione biosynthetic process"/>
    <property type="evidence" value="ECO:0007669"/>
    <property type="project" value="UniProtKB-UniRule"/>
</dbReference>
<keyword evidence="5 6" id="KW-0067">ATP-binding</keyword>
<dbReference type="EC" id="6.3.2.2" evidence="1 6"/>
<dbReference type="EMBL" id="CAJVPZ010059608">
    <property type="protein sequence ID" value="CAG8789272.1"/>
    <property type="molecule type" value="Genomic_DNA"/>
</dbReference>
<feature type="non-terminal residue" evidence="7">
    <location>
        <position position="1"/>
    </location>
</feature>
<keyword evidence="2 6" id="KW-0436">Ligase</keyword>
<evidence type="ECO:0000256" key="6">
    <source>
        <dbReference type="RuleBase" id="RU367135"/>
    </source>
</evidence>
<organism evidence="7 8">
    <name type="scientific">Racocetra fulgida</name>
    <dbReference type="NCBI Taxonomy" id="60492"/>
    <lineage>
        <taxon>Eukaryota</taxon>
        <taxon>Fungi</taxon>
        <taxon>Fungi incertae sedis</taxon>
        <taxon>Mucoromycota</taxon>
        <taxon>Glomeromycotina</taxon>
        <taxon>Glomeromycetes</taxon>
        <taxon>Diversisporales</taxon>
        <taxon>Gigasporaceae</taxon>
        <taxon>Racocetra</taxon>
    </lineage>
</organism>
<feature type="non-terminal residue" evidence="7">
    <location>
        <position position="179"/>
    </location>
</feature>
<comment type="catalytic activity">
    <reaction evidence="6">
        <text>L-cysteine + L-glutamate + ATP = gamma-L-glutamyl-L-cysteine + ADP + phosphate + H(+)</text>
        <dbReference type="Rhea" id="RHEA:13285"/>
        <dbReference type="ChEBI" id="CHEBI:15378"/>
        <dbReference type="ChEBI" id="CHEBI:29985"/>
        <dbReference type="ChEBI" id="CHEBI:30616"/>
        <dbReference type="ChEBI" id="CHEBI:35235"/>
        <dbReference type="ChEBI" id="CHEBI:43474"/>
        <dbReference type="ChEBI" id="CHEBI:58173"/>
        <dbReference type="ChEBI" id="CHEBI:456216"/>
        <dbReference type="EC" id="6.3.2.2"/>
    </reaction>
</comment>
<proteinExistence type="inferred from homology"/>
<comment type="similarity">
    <text evidence="6">Belongs to the glutamate--cysteine ligase type 3 family.</text>
</comment>
<dbReference type="AlphaFoldDB" id="A0A9N9P413"/>
<sequence>VPGIPYGSSLRSLTLVEQNMKLRRKIVSKYLNQNESLVTLVSFPRLGCSGQFLEPHHEPFGPESRSLFVPDEALNPHFALNFPIFHDKKSQNLFADCEEALPDHIYMDSSVFAGYLSEVDCRWFALVECGDDRTKEERGLESRYDSIAYYISTDKALKTEYNDLNAAYDPNIYEKLTDN</sequence>
<evidence type="ECO:0000256" key="1">
    <source>
        <dbReference type="ARBA" id="ARBA00012220"/>
    </source>
</evidence>
<name>A0A9N9P413_9GLOM</name>
<keyword evidence="3 6" id="KW-0317">Glutathione biosynthesis</keyword>
<evidence type="ECO:0000313" key="7">
    <source>
        <dbReference type="EMBL" id="CAG8789272.1"/>
    </source>
</evidence>
<evidence type="ECO:0000313" key="8">
    <source>
        <dbReference type="Proteomes" id="UP000789396"/>
    </source>
</evidence>
<evidence type="ECO:0000256" key="3">
    <source>
        <dbReference type="ARBA" id="ARBA00022684"/>
    </source>
</evidence>
<dbReference type="GO" id="GO:0017109">
    <property type="term" value="C:glutamate-cysteine ligase complex"/>
    <property type="evidence" value="ECO:0007669"/>
    <property type="project" value="TreeGrafter"/>
</dbReference>
<gene>
    <name evidence="7" type="ORF">RFULGI_LOCUS16580</name>
</gene>
<protein>
    <recommendedName>
        <fullName evidence="1 6">Glutamate--cysteine ligase</fullName>
        <ecNumber evidence="1 6">6.3.2.2</ecNumber>
    </recommendedName>
    <alternativeName>
        <fullName evidence="6">Gamma-ECS</fullName>
    </alternativeName>
    <alternativeName>
        <fullName evidence="6">Gamma-glutamylcysteine synthetase</fullName>
    </alternativeName>
</protein>
<dbReference type="OrthoDB" id="7939818at2759"/>
<dbReference type="InterPro" id="IPR004308">
    <property type="entry name" value="GCS"/>
</dbReference>
<evidence type="ECO:0000256" key="2">
    <source>
        <dbReference type="ARBA" id="ARBA00022598"/>
    </source>
</evidence>
<dbReference type="PANTHER" id="PTHR11164">
    <property type="entry name" value="GLUTAMATE CYSTEINE LIGASE"/>
    <property type="match status" value="1"/>
</dbReference>
<comment type="pathway">
    <text evidence="6">Sulfur metabolism; glutathione biosynthesis; glutathione from L-cysteine and L-glutamate: step 1/2.</text>
</comment>
<dbReference type="Proteomes" id="UP000789396">
    <property type="component" value="Unassembled WGS sequence"/>
</dbReference>
<dbReference type="Pfam" id="PF03074">
    <property type="entry name" value="GCS"/>
    <property type="match status" value="1"/>
</dbReference>
<dbReference type="Gene3D" id="3.30.590.50">
    <property type="match status" value="1"/>
</dbReference>
<keyword evidence="4 6" id="KW-0547">Nucleotide-binding</keyword>
<keyword evidence="8" id="KW-1185">Reference proteome</keyword>
<dbReference type="GO" id="GO:0005524">
    <property type="term" value="F:ATP binding"/>
    <property type="evidence" value="ECO:0007669"/>
    <property type="project" value="UniProtKB-UniRule"/>
</dbReference>
<comment type="caution">
    <text evidence="7">The sequence shown here is derived from an EMBL/GenBank/DDBJ whole genome shotgun (WGS) entry which is preliminary data.</text>
</comment>
<accession>A0A9N9P413</accession>
<reference evidence="7" key="1">
    <citation type="submission" date="2021-06" db="EMBL/GenBank/DDBJ databases">
        <authorList>
            <person name="Kallberg Y."/>
            <person name="Tangrot J."/>
            <person name="Rosling A."/>
        </authorList>
    </citation>
    <scope>NUCLEOTIDE SEQUENCE</scope>
    <source>
        <strain evidence="7">IN212</strain>
    </source>
</reference>